<evidence type="ECO:0000313" key="2">
    <source>
        <dbReference type="EMBL" id="NTC28021.1"/>
    </source>
</evidence>
<organism evidence="2 3">
    <name type="scientific">Agrobacterium tumefaciens</name>
    <dbReference type="NCBI Taxonomy" id="358"/>
    <lineage>
        <taxon>Bacteria</taxon>
        <taxon>Pseudomonadati</taxon>
        <taxon>Pseudomonadota</taxon>
        <taxon>Alphaproteobacteria</taxon>
        <taxon>Hyphomicrobiales</taxon>
        <taxon>Rhizobiaceae</taxon>
        <taxon>Rhizobium/Agrobacterium group</taxon>
        <taxon>Agrobacterium</taxon>
        <taxon>Agrobacterium tumefaciens complex</taxon>
    </lineage>
</organism>
<evidence type="ECO:0000256" key="1">
    <source>
        <dbReference type="SAM" id="MobiDB-lite"/>
    </source>
</evidence>
<dbReference type="EMBL" id="JAAMAY010000013">
    <property type="protein sequence ID" value="NTC28021.1"/>
    <property type="molecule type" value="Genomic_DNA"/>
</dbReference>
<accession>A0AA44F257</accession>
<dbReference type="Proteomes" id="UP000702952">
    <property type="component" value="Unassembled WGS sequence"/>
</dbReference>
<name>A0AA44F257_AGRTU</name>
<evidence type="ECO:0008006" key="4">
    <source>
        <dbReference type="Google" id="ProtNLM"/>
    </source>
</evidence>
<protein>
    <recommendedName>
        <fullName evidence="4">Gamma-glutamylcyclotransferase</fullName>
    </recommendedName>
</protein>
<feature type="region of interest" description="Disordered" evidence="1">
    <location>
        <begin position="291"/>
        <end position="315"/>
    </location>
</feature>
<dbReference type="AlphaFoldDB" id="A0AA44F257"/>
<gene>
    <name evidence="2" type="ORF">G6M46_07615</name>
</gene>
<dbReference type="RefSeq" id="WP_065658930.1">
    <property type="nucleotide sequence ID" value="NZ_CP123841.1"/>
</dbReference>
<reference evidence="2" key="1">
    <citation type="journal article" date="2020" name="Science">
        <title>Unexpected conservation and global transmission of agrobacterial virulence plasmids.</title>
        <authorList>
            <person name="Weisberg A.J."/>
            <person name="Davis E.W. 2nd"/>
            <person name="Tabima J."/>
            <person name="Belcher M.S."/>
            <person name="Miller M."/>
            <person name="Kuo C.H."/>
            <person name="Loper J.E."/>
            <person name="Grunwald N.J."/>
            <person name="Putnam M.L."/>
            <person name="Chang J.H."/>
        </authorList>
    </citation>
    <scope>NUCLEOTIDE SEQUENCE</scope>
    <source>
        <strain evidence="2">17-1853-1a</strain>
    </source>
</reference>
<sequence>MLRATKEEEDDVRGYFEWQASELAITFLQKVYVETILGTPHAVWDIHTTKDRWWVITNPHNLYSQEQFPNMDLCFTFHMGLLIRTPRERPQDQVPEAMRLLPFGTTFAKLRDAHDSLPSAMRLSDFQTIGVRSREVMLDFIGAAQDSVRWTADPPKRENFRGWIEIIINDLYPGDTNKERRGLLKGAAESAWTFANWLAHSKSSTWRDAELALSMMDFAVGNISSIILHEIRGVPSACPECGSSHLHPEVGEYENDAGRLWERPKCMGCGWQGRAVPILSALELKDLVTRQGEHSSDEHSIMTQPLRSIRRPDDT</sequence>
<feature type="compositionally biased region" description="Basic and acidic residues" evidence="1">
    <location>
        <begin position="291"/>
        <end position="300"/>
    </location>
</feature>
<comment type="caution">
    <text evidence="2">The sequence shown here is derived from an EMBL/GenBank/DDBJ whole genome shotgun (WGS) entry which is preliminary data.</text>
</comment>
<proteinExistence type="predicted"/>
<evidence type="ECO:0000313" key="3">
    <source>
        <dbReference type="Proteomes" id="UP000702952"/>
    </source>
</evidence>